<keyword evidence="1" id="KW-0378">Hydrolase</keyword>
<dbReference type="GO" id="GO:0003676">
    <property type="term" value="F:nucleic acid binding"/>
    <property type="evidence" value="ECO:0007669"/>
    <property type="project" value="InterPro"/>
</dbReference>
<dbReference type="Gene3D" id="3.30.420.10">
    <property type="entry name" value="Ribonuclease H-like superfamily/Ribonuclease H"/>
    <property type="match status" value="1"/>
</dbReference>
<dbReference type="Pfam" id="PF22936">
    <property type="entry name" value="Pol_BBD"/>
    <property type="match status" value="1"/>
</dbReference>
<dbReference type="InterPro" id="IPR012337">
    <property type="entry name" value="RNaseH-like_sf"/>
</dbReference>
<evidence type="ECO:0000259" key="2">
    <source>
        <dbReference type="PROSITE" id="PS50994"/>
    </source>
</evidence>
<dbReference type="GO" id="GO:0006508">
    <property type="term" value="P:proteolysis"/>
    <property type="evidence" value="ECO:0007669"/>
    <property type="project" value="UniProtKB-KW"/>
</dbReference>
<name>A0A0V0HUN1_SOLCH</name>
<organism evidence="3">
    <name type="scientific">Solanum chacoense</name>
    <name type="common">Chaco potato</name>
    <dbReference type="NCBI Taxonomy" id="4108"/>
    <lineage>
        <taxon>Eukaryota</taxon>
        <taxon>Viridiplantae</taxon>
        <taxon>Streptophyta</taxon>
        <taxon>Embryophyta</taxon>
        <taxon>Tracheophyta</taxon>
        <taxon>Spermatophyta</taxon>
        <taxon>Magnoliopsida</taxon>
        <taxon>eudicotyledons</taxon>
        <taxon>Gunneridae</taxon>
        <taxon>Pentapetalae</taxon>
        <taxon>asterids</taxon>
        <taxon>lamiids</taxon>
        <taxon>Solanales</taxon>
        <taxon>Solanaceae</taxon>
        <taxon>Solanoideae</taxon>
        <taxon>Solaneae</taxon>
        <taxon>Solanum</taxon>
    </lineage>
</organism>
<evidence type="ECO:0000256" key="1">
    <source>
        <dbReference type="ARBA" id="ARBA00022670"/>
    </source>
</evidence>
<feature type="domain" description="Integrase catalytic" evidence="2">
    <location>
        <begin position="293"/>
        <end position="378"/>
    </location>
</feature>
<keyword evidence="1" id="KW-0645">Protease</keyword>
<dbReference type="GO" id="GO:0015074">
    <property type="term" value="P:DNA integration"/>
    <property type="evidence" value="ECO:0007669"/>
    <property type="project" value="InterPro"/>
</dbReference>
<dbReference type="Pfam" id="PF13976">
    <property type="entry name" value="gag_pre-integrs"/>
    <property type="match status" value="1"/>
</dbReference>
<dbReference type="EMBL" id="GEDG01014770">
    <property type="protein sequence ID" value="JAP24085.1"/>
    <property type="molecule type" value="Transcribed_RNA"/>
</dbReference>
<evidence type="ECO:0000313" key="3">
    <source>
        <dbReference type="EMBL" id="JAP24085.1"/>
    </source>
</evidence>
<protein>
    <submittedName>
        <fullName evidence="3">Putative ovule protein</fullName>
    </submittedName>
</protein>
<dbReference type="InterPro" id="IPR025724">
    <property type="entry name" value="GAG-pre-integrase_dom"/>
</dbReference>
<dbReference type="PROSITE" id="PS50994">
    <property type="entry name" value="INTEGRASE"/>
    <property type="match status" value="1"/>
</dbReference>
<proteinExistence type="predicted"/>
<dbReference type="InterPro" id="IPR054722">
    <property type="entry name" value="PolX-like_BBD"/>
</dbReference>
<dbReference type="PANTHER" id="PTHR42648">
    <property type="entry name" value="TRANSPOSASE, PUTATIVE-RELATED"/>
    <property type="match status" value="1"/>
</dbReference>
<dbReference type="SUPFAM" id="SSF53098">
    <property type="entry name" value="Ribonuclease H-like"/>
    <property type="match status" value="1"/>
</dbReference>
<reference evidence="3" key="1">
    <citation type="submission" date="2015-12" db="EMBL/GenBank/DDBJ databases">
        <title>Gene expression during late stages of embryo sac development: a critical building block for successful pollen-pistil interactions.</title>
        <authorList>
            <person name="Liu Y."/>
            <person name="Joly V."/>
            <person name="Sabar M."/>
            <person name="Matton D.P."/>
        </authorList>
    </citation>
    <scope>NUCLEOTIDE SEQUENCE</scope>
</reference>
<dbReference type="InterPro" id="IPR001584">
    <property type="entry name" value="Integrase_cat-core"/>
</dbReference>
<accession>A0A0V0HUN1</accession>
<dbReference type="InterPro" id="IPR036397">
    <property type="entry name" value="RNaseH_sf"/>
</dbReference>
<dbReference type="AlphaFoldDB" id="A0A0V0HUN1"/>
<dbReference type="PANTHER" id="PTHR42648:SF22">
    <property type="entry name" value="REVERSE TRANSCRIPTASE TY1_COPIA-TYPE DOMAIN-CONTAINING PROTEIN"/>
    <property type="match status" value="1"/>
</dbReference>
<feature type="non-terminal residue" evidence="3">
    <location>
        <position position="378"/>
    </location>
</feature>
<dbReference type="InterPro" id="IPR039537">
    <property type="entry name" value="Retrotran_Ty1/copia-like"/>
</dbReference>
<sequence>MKLFNNLIPHGIRALGLFLANFIHPILKNPILLSLSAQTMSENGTAANIPVSENVSATVENNSTVSIGDLQHSVSTGSCSLAFTGISYSFITNVPDKLSPTWVVDSGATDHMTSLFHLFISYSPCPSYKKITIADGSVITVAGQGDIPLGKSLILKDVLHIPKLSANLISIQKLTKDSKCQVTFFPSYCLFQEQNTKEMIGRASEKGGLYCLDFHNGEYISKNSLSSSFLSESIMSNKEKVWLYHRRLGHPSFYVIKRMFPSLFKDLIVESFHCDDCEIAKHKRTSFPISHKRCQTPFSLIHSDIWGPSPIPNISGARWFVSFIDDCTRVTWIYLLKQKSDVSQILPTFFNMIKTQYDVPIKRFRSDNAKDYFNQNLS</sequence>
<dbReference type="GO" id="GO:0008233">
    <property type="term" value="F:peptidase activity"/>
    <property type="evidence" value="ECO:0007669"/>
    <property type="project" value="UniProtKB-KW"/>
</dbReference>